<reference evidence="2" key="2">
    <citation type="submission" date="2025-08" db="UniProtKB">
        <authorList>
            <consortium name="Ensembl"/>
        </authorList>
    </citation>
    <scope>IDENTIFICATION</scope>
</reference>
<reference evidence="2" key="3">
    <citation type="submission" date="2025-09" db="UniProtKB">
        <authorList>
            <consortium name="Ensembl"/>
        </authorList>
    </citation>
    <scope>IDENTIFICATION</scope>
</reference>
<dbReference type="PROSITE" id="PS50878">
    <property type="entry name" value="RT_POL"/>
    <property type="match status" value="1"/>
</dbReference>
<dbReference type="PANTHER" id="PTHR19446">
    <property type="entry name" value="REVERSE TRANSCRIPTASES"/>
    <property type="match status" value="1"/>
</dbReference>
<dbReference type="Pfam" id="PF00078">
    <property type="entry name" value="RVT_1"/>
    <property type="match status" value="1"/>
</dbReference>
<keyword evidence="3" id="KW-1185">Reference proteome</keyword>
<dbReference type="SUPFAM" id="SSF56672">
    <property type="entry name" value="DNA/RNA polymerases"/>
    <property type="match status" value="1"/>
</dbReference>
<proteinExistence type="predicted"/>
<protein>
    <recommendedName>
        <fullName evidence="1">Reverse transcriptase domain-containing protein</fullName>
    </recommendedName>
</protein>
<sequence length="820" mass="92071">MKGGRAPGLDGLSVEFFKAFWPELGQDLLGVVAESLTENSLPLSCRRAVLTLLPKAGDLWDIKNWRPVSLLCTDYKILSKALANRLREVMDQVVHRDQTYCVPGRLITDNVILIRDVLDLSGSLGIDLGLISLDQEKAFDRVEHPYLWKTLERFGLSPGLTAMIKVLYQDIESVLKVNGELSAPFKVQRGIRQGCSLSGMLYALSIEPLLCQVRSSISGLVLPNCTAHPVLSAYADDVVVLVKSQTEIRTLEDIVTAFGNVSSAKVNWHKSAALAVGRWRGGLPTLPGGLTWQRGEFKYLGVHLGNEESVNRNWAGVVEKVEGRLQKWRWLLPQMSYRGRALVINNLVASGLWHRLACVDPPVDLLKRVQSIIVNFFWDHLHWVPQCVLFLPKDQGGQGLIHLSSRVSAFRLQFVQRFLSGPEDVVWRPVASAILRKADALHLDSALFLLDPASFDDSALPVFYRSVFRSWRLFGWRRLEPSVSLHWLLAEPLLCGARLDVHDGSTPGLAPALLSSGLTTLKRLVHVAGPDLGNAPAVASALGLRSARVSERILGLVLSRLSADEQQMLQDYCSGVESPDERDPFPELGFTLDFRDSTRCFDLYTVPGKILYACCVVELHRVQLGVRADTVWRRRLSHAVGLHPTWRVLYKPPLNKRTGDLQWRILHGAIAVNSFTSRINPEVSCACVHCGLPETVFHCFMDCDRLRELFELLTVLFEGFSETWTTTVFIFGAGYRRADATKWQLLNFLSGQAKLAIYRTRKAEGQEVTSVFRALVRARLWLDFKFYKFMNNLPGFVQQWCYDNVLCSVVEDDLVFNTVL</sequence>
<reference evidence="2 3" key="1">
    <citation type="submission" date="2021-04" db="EMBL/GenBank/DDBJ databases">
        <authorList>
            <consortium name="Wellcome Sanger Institute Data Sharing"/>
        </authorList>
    </citation>
    <scope>NUCLEOTIDE SEQUENCE [LARGE SCALE GENOMIC DNA]</scope>
</reference>
<dbReference type="CDD" id="cd01650">
    <property type="entry name" value="RT_nLTR_like"/>
    <property type="match status" value="1"/>
</dbReference>
<evidence type="ECO:0000313" key="3">
    <source>
        <dbReference type="Proteomes" id="UP000265040"/>
    </source>
</evidence>
<evidence type="ECO:0000259" key="1">
    <source>
        <dbReference type="PROSITE" id="PS50878"/>
    </source>
</evidence>
<dbReference type="AlphaFoldDB" id="A0AAQ6ILA1"/>
<dbReference type="Proteomes" id="UP000265040">
    <property type="component" value="Chromosome 16"/>
</dbReference>
<dbReference type="GeneTree" id="ENSGT00940000176278"/>
<dbReference type="InterPro" id="IPR000477">
    <property type="entry name" value="RT_dom"/>
</dbReference>
<dbReference type="Ensembl" id="ENSATET00000074194.1">
    <property type="protein sequence ID" value="ENSATEP00000075541.1"/>
    <property type="gene ID" value="ENSATEG00000030986.1"/>
</dbReference>
<evidence type="ECO:0000313" key="2">
    <source>
        <dbReference type="Ensembl" id="ENSATEP00000075541.1"/>
    </source>
</evidence>
<name>A0AAQ6ILA1_ANATE</name>
<dbReference type="InterPro" id="IPR043502">
    <property type="entry name" value="DNA/RNA_pol_sf"/>
</dbReference>
<feature type="domain" description="Reverse transcriptase" evidence="1">
    <location>
        <begin position="34"/>
        <end position="304"/>
    </location>
</feature>
<organism evidence="2 3">
    <name type="scientific">Anabas testudineus</name>
    <name type="common">Climbing perch</name>
    <name type="synonym">Anthias testudineus</name>
    <dbReference type="NCBI Taxonomy" id="64144"/>
    <lineage>
        <taxon>Eukaryota</taxon>
        <taxon>Metazoa</taxon>
        <taxon>Chordata</taxon>
        <taxon>Craniata</taxon>
        <taxon>Vertebrata</taxon>
        <taxon>Euteleostomi</taxon>
        <taxon>Actinopterygii</taxon>
        <taxon>Neopterygii</taxon>
        <taxon>Teleostei</taxon>
        <taxon>Neoteleostei</taxon>
        <taxon>Acanthomorphata</taxon>
        <taxon>Anabantaria</taxon>
        <taxon>Anabantiformes</taxon>
        <taxon>Anabantoidei</taxon>
        <taxon>Anabantidae</taxon>
        <taxon>Anabas</taxon>
    </lineage>
</organism>
<accession>A0AAQ6ILA1</accession>